<keyword evidence="5" id="KW-1185">Reference proteome</keyword>
<dbReference type="Gene3D" id="3.40.1190.20">
    <property type="match status" value="1"/>
</dbReference>
<dbReference type="PANTHER" id="PTHR10584:SF166">
    <property type="entry name" value="RIBOKINASE"/>
    <property type="match status" value="1"/>
</dbReference>
<proteinExistence type="predicted"/>
<evidence type="ECO:0000256" key="1">
    <source>
        <dbReference type="ARBA" id="ARBA00022679"/>
    </source>
</evidence>
<feature type="domain" description="Carbohydrate kinase PfkB" evidence="3">
    <location>
        <begin position="25"/>
        <end position="273"/>
    </location>
</feature>
<name>A0A919K0W0_9ACTN</name>
<comment type="caution">
    <text evidence="4">The sequence shown here is derived from an EMBL/GenBank/DDBJ whole genome shotgun (WGS) entry which is preliminary data.</text>
</comment>
<keyword evidence="2" id="KW-0418">Kinase</keyword>
<dbReference type="InterPro" id="IPR002173">
    <property type="entry name" value="Carboh/pur_kinase_PfkB_CS"/>
</dbReference>
<dbReference type="Pfam" id="PF00294">
    <property type="entry name" value="PfkB"/>
    <property type="match status" value="1"/>
</dbReference>
<sequence>MQPVLIAGPVLWCLVVHVDEFPEPRPHSIYARSRYETLGGTSAGKALNLSRLDVPVTLATAFGDDDAGRQIAAALDRPGIEVRAVPSRTGSEQHCNLMDGCGRRLSIQLNKADPVEPLAVSDDAIAEAAAVVVDLASYARPILGRARAAGREVWCDLHDYDGVSDYHRDFAGADHIFVSADRLADPEGFLRARVAAGARLAVCTYGADGAVALERGGDLVRVPAEPVDEVVDTNGAGDAFFAGFLAARLRGAGLTECLREAARAGASAVQSRELAGVRDQLD</sequence>
<dbReference type="InterPro" id="IPR029056">
    <property type="entry name" value="Ribokinase-like"/>
</dbReference>
<dbReference type="PANTHER" id="PTHR10584">
    <property type="entry name" value="SUGAR KINASE"/>
    <property type="match status" value="1"/>
</dbReference>
<evidence type="ECO:0000313" key="4">
    <source>
        <dbReference type="EMBL" id="GIE96603.1"/>
    </source>
</evidence>
<reference evidence="4" key="1">
    <citation type="submission" date="2021-01" db="EMBL/GenBank/DDBJ databases">
        <title>Whole genome shotgun sequence of Actinoplanes rishiriensis NBRC 108556.</title>
        <authorList>
            <person name="Komaki H."/>
            <person name="Tamura T."/>
        </authorList>
    </citation>
    <scope>NUCLEOTIDE SEQUENCE</scope>
    <source>
        <strain evidence="4">NBRC 108556</strain>
    </source>
</reference>
<dbReference type="PROSITE" id="PS00584">
    <property type="entry name" value="PFKB_KINASES_2"/>
    <property type="match status" value="1"/>
</dbReference>
<accession>A0A919K0W0</accession>
<evidence type="ECO:0000256" key="2">
    <source>
        <dbReference type="ARBA" id="ARBA00022777"/>
    </source>
</evidence>
<dbReference type="GO" id="GO:0016301">
    <property type="term" value="F:kinase activity"/>
    <property type="evidence" value="ECO:0007669"/>
    <property type="project" value="UniProtKB-KW"/>
</dbReference>
<gene>
    <name evidence="4" type="ORF">Ari01nite_40680</name>
</gene>
<dbReference type="EMBL" id="BOMV01000048">
    <property type="protein sequence ID" value="GIE96603.1"/>
    <property type="molecule type" value="Genomic_DNA"/>
</dbReference>
<dbReference type="RefSeq" id="WP_203782845.1">
    <property type="nucleotide sequence ID" value="NZ_BOMV01000048.1"/>
</dbReference>
<dbReference type="SUPFAM" id="SSF53613">
    <property type="entry name" value="Ribokinase-like"/>
    <property type="match status" value="1"/>
</dbReference>
<protein>
    <submittedName>
        <fullName evidence="4">Ribokinase</fullName>
    </submittedName>
</protein>
<dbReference type="InterPro" id="IPR011611">
    <property type="entry name" value="PfkB_dom"/>
</dbReference>
<evidence type="ECO:0000313" key="5">
    <source>
        <dbReference type="Proteomes" id="UP000636960"/>
    </source>
</evidence>
<dbReference type="AlphaFoldDB" id="A0A919K0W0"/>
<keyword evidence="1" id="KW-0808">Transferase</keyword>
<dbReference type="Proteomes" id="UP000636960">
    <property type="component" value="Unassembled WGS sequence"/>
</dbReference>
<evidence type="ECO:0000259" key="3">
    <source>
        <dbReference type="Pfam" id="PF00294"/>
    </source>
</evidence>
<organism evidence="4 5">
    <name type="scientific">Paractinoplanes rishiriensis</name>
    <dbReference type="NCBI Taxonomy" id="1050105"/>
    <lineage>
        <taxon>Bacteria</taxon>
        <taxon>Bacillati</taxon>
        <taxon>Actinomycetota</taxon>
        <taxon>Actinomycetes</taxon>
        <taxon>Micromonosporales</taxon>
        <taxon>Micromonosporaceae</taxon>
        <taxon>Paractinoplanes</taxon>
    </lineage>
</organism>